<dbReference type="PROSITE" id="PS51257">
    <property type="entry name" value="PROKAR_LIPOPROTEIN"/>
    <property type="match status" value="1"/>
</dbReference>
<comment type="caution">
    <text evidence="1">The sequence shown here is derived from an EMBL/GenBank/DDBJ whole genome shotgun (WGS) entry which is preliminary data.</text>
</comment>
<dbReference type="EMBL" id="JPKZ01001202">
    <property type="protein sequence ID" value="KHN83276.1"/>
    <property type="molecule type" value="Genomic_DNA"/>
</dbReference>
<protein>
    <submittedName>
        <fullName evidence="1">Pyridine nucleotide-disulfide oxidoreductase domain-containing protein 1</fullName>
    </submittedName>
</protein>
<dbReference type="SUPFAM" id="SSF51905">
    <property type="entry name" value="FAD/NAD(P)-binding domain"/>
    <property type="match status" value="1"/>
</dbReference>
<keyword evidence="2" id="KW-1185">Reference proteome</keyword>
<evidence type="ECO:0000313" key="1">
    <source>
        <dbReference type="EMBL" id="KHN83276.1"/>
    </source>
</evidence>
<sequence>MGPNCQRYVIVGGGVSAVSCAEEIRSIDENGSITLVSASPLLKVITNRLLIGQLTESFDVSEEEAGNALHGLNVAIVKDKVTEWCAHKKVPSVTCGVQSVAVLRRNCAVWIILGRCSAN</sequence>
<accession>A0A0B2VIG3</accession>
<dbReference type="InterPro" id="IPR036188">
    <property type="entry name" value="FAD/NAD-bd_sf"/>
</dbReference>
<reference evidence="1 2" key="1">
    <citation type="submission" date="2014-11" db="EMBL/GenBank/DDBJ databases">
        <title>Genetic blueprint of the zoonotic pathogen Toxocara canis.</title>
        <authorList>
            <person name="Zhu X.-Q."/>
            <person name="Korhonen P.K."/>
            <person name="Cai H."/>
            <person name="Young N.D."/>
            <person name="Nejsum P."/>
            <person name="von Samson-Himmelstjerna G."/>
            <person name="Boag P.R."/>
            <person name="Tan P."/>
            <person name="Li Q."/>
            <person name="Min J."/>
            <person name="Yang Y."/>
            <person name="Wang X."/>
            <person name="Fang X."/>
            <person name="Hall R.S."/>
            <person name="Hofmann A."/>
            <person name="Sternberg P.W."/>
            <person name="Jex A.R."/>
            <person name="Gasser R.B."/>
        </authorList>
    </citation>
    <scope>NUCLEOTIDE SEQUENCE [LARGE SCALE GENOMIC DNA]</scope>
    <source>
        <strain evidence="1">PN_DK_2014</strain>
    </source>
</reference>
<organism evidence="1 2">
    <name type="scientific">Toxocara canis</name>
    <name type="common">Canine roundworm</name>
    <dbReference type="NCBI Taxonomy" id="6265"/>
    <lineage>
        <taxon>Eukaryota</taxon>
        <taxon>Metazoa</taxon>
        <taxon>Ecdysozoa</taxon>
        <taxon>Nematoda</taxon>
        <taxon>Chromadorea</taxon>
        <taxon>Rhabditida</taxon>
        <taxon>Spirurina</taxon>
        <taxon>Ascaridomorpha</taxon>
        <taxon>Ascaridoidea</taxon>
        <taxon>Toxocaridae</taxon>
        <taxon>Toxocara</taxon>
    </lineage>
</organism>
<dbReference type="Proteomes" id="UP000031036">
    <property type="component" value="Unassembled WGS sequence"/>
</dbReference>
<evidence type="ECO:0000313" key="2">
    <source>
        <dbReference type="Proteomes" id="UP000031036"/>
    </source>
</evidence>
<proteinExistence type="predicted"/>
<gene>
    <name evidence="1" type="primary">pyroxd1</name>
    <name evidence="1" type="ORF">Tcan_13507</name>
</gene>
<dbReference type="OrthoDB" id="202203at2759"/>
<dbReference type="STRING" id="6265.A0A0B2VIG3"/>
<dbReference type="Gene3D" id="3.50.50.60">
    <property type="entry name" value="FAD/NAD(P)-binding domain"/>
    <property type="match status" value="1"/>
</dbReference>
<name>A0A0B2VIG3_TOXCA</name>
<dbReference type="AlphaFoldDB" id="A0A0B2VIG3"/>